<comment type="similarity">
    <text evidence="7">Belongs to the YfgM family.</text>
</comment>
<dbReference type="EMBL" id="AFBQ01000243">
    <property type="protein sequence ID" value="EHY31017.1"/>
    <property type="molecule type" value="Genomic_DNA"/>
</dbReference>
<feature type="transmembrane region" description="Helical" evidence="9">
    <location>
        <begin position="20"/>
        <end position="42"/>
    </location>
</feature>
<dbReference type="OrthoDB" id="8521102at2"/>
<dbReference type="InterPro" id="IPR018704">
    <property type="entry name" value="SecYEG/CpoB_TPR"/>
</dbReference>
<dbReference type="GO" id="GO:0044877">
    <property type="term" value="F:protein-containing complex binding"/>
    <property type="evidence" value="ECO:0007669"/>
    <property type="project" value="InterPro"/>
</dbReference>
<evidence type="ECO:0000256" key="1">
    <source>
        <dbReference type="ARBA" id="ARBA00004401"/>
    </source>
</evidence>
<dbReference type="PIRSF" id="PIRSF006170">
    <property type="entry name" value="YfgM"/>
    <property type="match status" value="1"/>
</dbReference>
<proteinExistence type="inferred from homology"/>
<feature type="domain" description="Ancillary SecYEG translocon subunit/Cell division coordinator CpoB TPR" evidence="10">
    <location>
        <begin position="15"/>
        <end position="208"/>
    </location>
</feature>
<gene>
    <name evidence="11" type="ORF">HMPREF9440_01606</name>
</gene>
<evidence type="ECO:0000256" key="7">
    <source>
        <dbReference type="ARBA" id="ARBA00024197"/>
    </source>
</evidence>
<name>H3KFT7_9BURK</name>
<organism evidence="11 12">
    <name type="scientific">Sutterella parvirubra YIT 11816</name>
    <dbReference type="NCBI Taxonomy" id="762967"/>
    <lineage>
        <taxon>Bacteria</taxon>
        <taxon>Pseudomonadati</taxon>
        <taxon>Pseudomonadota</taxon>
        <taxon>Betaproteobacteria</taxon>
        <taxon>Burkholderiales</taxon>
        <taxon>Sutterellaceae</taxon>
        <taxon>Sutterella</taxon>
    </lineage>
</organism>
<dbReference type="GO" id="GO:0005886">
    <property type="term" value="C:plasma membrane"/>
    <property type="evidence" value="ECO:0007669"/>
    <property type="project" value="UniProtKB-SubCell"/>
</dbReference>
<dbReference type="Proteomes" id="UP000004956">
    <property type="component" value="Unassembled WGS sequence"/>
</dbReference>
<evidence type="ECO:0000256" key="6">
    <source>
        <dbReference type="ARBA" id="ARBA00023186"/>
    </source>
</evidence>
<comment type="subcellular location">
    <subcellularLocation>
        <location evidence="1">Cell membrane</location>
        <topology evidence="1">Single-pass type II membrane protein</topology>
    </subcellularLocation>
</comment>
<dbReference type="STRING" id="762967.HMPREF9440_01606"/>
<evidence type="ECO:0000256" key="2">
    <source>
        <dbReference type="ARBA" id="ARBA00022475"/>
    </source>
</evidence>
<evidence type="ECO:0000256" key="9">
    <source>
        <dbReference type="SAM" id="Phobius"/>
    </source>
</evidence>
<evidence type="ECO:0000256" key="4">
    <source>
        <dbReference type="ARBA" id="ARBA00022989"/>
    </source>
</evidence>
<keyword evidence="4 9" id="KW-1133">Transmembrane helix</keyword>
<dbReference type="PANTHER" id="PTHR38035:SF1">
    <property type="entry name" value="ANCILLARY SECYEG TRANSLOCON SUBUNIT"/>
    <property type="match status" value="1"/>
</dbReference>
<dbReference type="Pfam" id="PF09976">
    <property type="entry name" value="TPR_21"/>
    <property type="match status" value="1"/>
</dbReference>
<keyword evidence="2" id="KW-1003">Cell membrane</keyword>
<evidence type="ECO:0000256" key="3">
    <source>
        <dbReference type="ARBA" id="ARBA00022692"/>
    </source>
</evidence>
<comment type="caution">
    <text evidence="11">The sequence shown here is derived from an EMBL/GenBank/DDBJ whole genome shotgun (WGS) entry which is preliminary data.</text>
</comment>
<keyword evidence="6" id="KW-0143">Chaperone</keyword>
<accession>H3KFT7</accession>
<evidence type="ECO:0000256" key="5">
    <source>
        <dbReference type="ARBA" id="ARBA00023136"/>
    </source>
</evidence>
<dbReference type="AlphaFoldDB" id="H3KFT7"/>
<keyword evidence="5 9" id="KW-0472">Membrane</keyword>
<dbReference type="InterPro" id="IPR026039">
    <property type="entry name" value="YfgM"/>
</dbReference>
<protein>
    <recommendedName>
        <fullName evidence="8">Ancillary SecYEG translocon subunit</fullName>
    </recommendedName>
</protein>
<dbReference type="RefSeq" id="WP_008542642.1">
    <property type="nucleotide sequence ID" value="NZ_JH604985.1"/>
</dbReference>
<dbReference type="PANTHER" id="PTHR38035">
    <property type="entry name" value="UPF0070 PROTEIN YFGM"/>
    <property type="match status" value="1"/>
</dbReference>
<dbReference type="SUPFAM" id="SSF48452">
    <property type="entry name" value="TPR-like"/>
    <property type="match status" value="1"/>
</dbReference>
<dbReference type="PATRIC" id="fig|762967.3.peg.1261"/>
<dbReference type="Gene3D" id="1.25.40.10">
    <property type="entry name" value="Tetratricopeptide repeat domain"/>
    <property type="match status" value="1"/>
</dbReference>
<keyword evidence="12" id="KW-1185">Reference proteome</keyword>
<evidence type="ECO:0000256" key="8">
    <source>
        <dbReference type="ARBA" id="ARBA00024235"/>
    </source>
</evidence>
<dbReference type="HOGENOM" id="CLU_084785_1_1_4"/>
<keyword evidence="3 9" id="KW-0812">Transmembrane</keyword>
<evidence type="ECO:0000313" key="11">
    <source>
        <dbReference type="EMBL" id="EHY31017.1"/>
    </source>
</evidence>
<evidence type="ECO:0000313" key="12">
    <source>
        <dbReference type="Proteomes" id="UP000004956"/>
    </source>
</evidence>
<sequence length="211" mass="22690">MAYDLEEQESIDQMKAWWDTWGTPVTAAVCVVCLGFAGWNGWNWYQRNEAAKASVAYIQLQNAVYQNDVKNIDSISAGMIAQYGSTIYGPLAAFSAAQAALAQGNFDEAAAKLNWIIEKGGHPEYDTVARVRLAGVYFDAGKLDDALKVLEGAKPADGQKASVADRRGDVLRAKGDAASAKKAYEEALASAEANDPLRRLIELKLGSLPAA</sequence>
<dbReference type="InterPro" id="IPR011990">
    <property type="entry name" value="TPR-like_helical_dom_sf"/>
</dbReference>
<reference evidence="11 12" key="1">
    <citation type="submission" date="2011-11" db="EMBL/GenBank/DDBJ databases">
        <authorList>
            <person name="Weinstock G."/>
            <person name="Sodergren E."/>
            <person name="Clifton S."/>
            <person name="Fulton L."/>
            <person name="Fulton B."/>
            <person name="Courtney L."/>
            <person name="Fronick C."/>
            <person name="Harrison M."/>
            <person name="Strong C."/>
            <person name="Farmer C."/>
            <person name="Delahaunty K."/>
            <person name="Markovic C."/>
            <person name="Hall O."/>
            <person name="Minx P."/>
            <person name="Tomlinson C."/>
            <person name="Mitreva M."/>
            <person name="Hou S."/>
            <person name="Chen J."/>
            <person name="Wollam A."/>
            <person name="Pepin K.H."/>
            <person name="Johnson M."/>
            <person name="Bhonagiri V."/>
            <person name="Zhang X."/>
            <person name="Suruliraj S."/>
            <person name="Warren W."/>
            <person name="Chinwalla A."/>
            <person name="Mardis E.R."/>
            <person name="Wilson R.K."/>
        </authorList>
    </citation>
    <scope>NUCLEOTIDE SEQUENCE [LARGE SCALE GENOMIC DNA]</scope>
    <source>
        <strain evidence="11 12">YIT 11816</strain>
    </source>
</reference>
<evidence type="ECO:0000259" key="10">
    <source>
        <dbReference type="Pfam" id="PF09976"/>
    </source>
</evidence>